<keyword evidence="2" id="KW-1185">Reference proteome</keyword>
<evidence type="ECO:0000313" key="2">
    <source>
        <dbReference type="Proteomes" id="UP000526003"/>
    </source>
</evidence>
<name>A0A7X1KWR6_9PSED</name>
<sequence>MSKADELATKLKQKQKTRVDAEARADLAIEHWPSQVYDMYHQLETWLEPLTHAGLNIRRVPTRVFERLPSGETFNYAIDQLQIEGNHNTITLDPIARFTIGGTGQVDIRGKGQALYIRRTENDMAEPVWQIQPVPRTGQPRPTPVALDELNFLSVIEQGLEL</sequence>
<dbReference type="RefSeq" id="WP_166589946.1">
    <property type="nucleotide sequence ID" value="NZ_CP090311.1"/>
</dbReference>
<proteinExistence type="predicted"/>
<evidence type="ECO:0000313" key="1">
    <source>
        <dbReference type="EMBL" id="MBC2689512.1"/>
    </source>
</evidence>
<dbReference type="AlphaFoldDB" id="A0A7X1KWR6"/>
<comment type="caution">
    <text evidence="1">The sequence shown here is derived from an EMBL/GenBank/DDBJ whole genome shotgun (WGS) entry which is preliminary data.</text>
</comment>
<dbReference type="Proteomes" id="UP000526003">
    <property type="component" value="Unassembled WGS sequence"/>
</dbReference>
<gene>
    <name evidence="1" type="ORF">H7995_06835</name>
</gene>
<accession>A0A7X1KWR6</accession>
<organism evidence="1 2">
    <name type="scientific">Pseudomonas kielensis</name>
    <dbReference type="NCBI Taxonomy" id="2762577"/>
    <lineage>
        <taxon>Bacteria</taxon>
        <taxon>Pseudomonadati</taxon>
        <taxon>Pseudomonadota</taxon>
        <taxon>Gammaproteobacteria</taxon>
        <taxon>Pseudomonadales</taxon>
        <taxon>Pseudomonadaceae</taxon>
        <taxon>Pseudomonas</taxon>
    </lineage>
</organism>
<protein>
    <submittedName>
        <fullName evidence="1">Uncharacterized protein</fullName>
    </submittedName>
</protein>
<reference evidence="1 2" key="1">
    <citation type="submission" date="2020-08" db="EMBL/GenBank/DDBJ databases">
        <title>Pseudomonas sp. nov.</title>
        <authorList>
            <person name="Gieschler S."/>
            <person name="Fiedler G."/>
            <person name="Brinks E."/>
            <person name="Boehnlein C."/>
            <person name="Franz C.M.A.P."/>
            <person name="Kabisch J."/>
        </authorList>
    </citation>
    <scope>NUCLEOTIDE SEQUENCE [LARGE SCALE GENOMIC DNA]</scope>
    <source>
        <strain evidence="1 2">MBT-1</strain>
    </source>
</reference>
<dbReference type="EMBL" id="JACMYG010000005">
    <property type="protein sequence ID" value="MBC2689512.1"/>
    <property type="molecule type" value="Genomic_DNA"/>
</dbReference>